<comment type="caution">
    <text evidence="3">The sequence shown here is derived from an EMBL/GenBank/DDBJ whole genome shotgun (WGS) entry which is preliminary data.</text>
</comment>
<reference evidence="3" key="1">
    <citation type="submission" date="2019-12" db="EMBL/GenBank/DDBJ databases">
        <title>Genome sequencing and annotation of Brassica cretica.</title>
        <authorList>
            <person name="Studholme D.J."/>
            <person name="Sarris P."/>
        </authorList>
    </citation>
    <scope>NUCLEOTIDE SEQUENCE</scope>
    <source>
        <strain evidence="3">PFS-109/04</strain>
        <tissue evidence="3">Leaf</tissue>
    </source>
</reference>
<evidence type="ECO:0000256" key="1">
    <source>
        <dbReference type="SAM" id="Phobius"/>
    </source>
</evidence>
<evidence type="ECO:0000259" key="2">
    <source>
        <dbReference type="Pfam" id="PF06814"/>
    </source>
</evidence>
<dbReference type="EMBL" id="QGKX02001290">
    <property type="protein sequence ID" value="KAF3540113.1"/>
    <property type="molecule type" value="Genomic_DNA"/>
</dbReference>
<sequence length="234" mass="26525">MTRIVPSVVCFHQGCYMKRNYEQHKEKDIALSETSGIQFKDLRTSKLVKEKRTDEVEREIEGCRIYEPVGGSDLHKNQTASLNVRNFAQVSVSPTLQSNPMWFESITLWRTNDASRSNGLFQAVIFEASDRNNIGGSAYGGQRSIFQYMRFSEDILPLQQHCITVLIALGLLEMVFWYLDYANFNSTGMRLGDIYAYSGEVDEENEVSVNCGIGISPRKQALIYKQCGFDGLSV</sequence>
<keyword evidence="1" id="KW-0472">Membrane</keyword>
<keyword evidence="1" id="KW-0812">Transmembrane</keyword>
<dbReference type="Proteomes" id="UP000712600">
    <property type="component" value="Unassembled WGS sequence"/>
</dbReference>
<proteinExistence type="predicted"/>
<accession>A0A8S9QJF3</accession>
<dbReference type="AlphaFoldDB" id="A0A8S9QJF3"/>
<feature type="transmembrane region" description="Helical" evidence="1">
    <location>
        <begin position="158"/>
        <end position="179"/>
    </location>
</feature>
<keyword evidence="1" id="KW-1133">Transmembrane helix</keyword>
<dbReference type="Pfam" id="PF06814">
    <property type="entry name" value="GOST_TM"/>
    <property type="match status" value="1"/>
</dbReference>
<organism evidence="3 4">
    <name type="scientific">Brassica cretica</name>
    <name type="common">Mustard</name>
    <dbReference type="NCBI Taxonomy" id="69181"/>
    <lineage>
        <taxon>Eukaryota</taxon>
        <taxon>Viridiplantae</taxon>
        <taxon>Streptophyta</taxon>
        <taxon>Embryophyta</taxon>
        <taxon>Tracheophyta</taxon>
        <taxon>Spermatophyta</taxon>
        <taxon>Magnoliopsida</taxon>
        <taxon>eudicotyledons</taxon>
        <taxon>Gunneridae</taxon>
        <taxon>Pentapetalae</taxon>
        <taxon>rosids</taxon>
        <taxon>malvids</taxon>
        <taxon>Brassicales</taxon>
        <taxon>Brassicaceae</taxon>
        <taxon>Brassiceae</taxon>
        <taxon>Brassica</taxon>
    </lineage>
</organism>
<dbReference type="InterPro" id="IPR053937">
    <property type="entry name" value="GOST_TM"/>
</dbReference>
<evidence type="ECO:0000313" key="3">
    <source>
        <dbReference type="EMBL" id="KAF3540113.1"/>
    </source>
</evidence>
<protein>
    <recommendedName>
        <fullName evidence="2">GOST seven transmembrane domain-containing protein</fullName>
    </recommendedName>
</protein>
<name>A0A8S9QJF3_BRACR</name>
<feature type="domain" description="GOST seven transmembrane" evidence="2">
    <location>
        <begin position="145"/>
        <end position="193"/>
    </location>
</feature>
<evidence type="ECO:0000313" key="4">
    <source>
        <dbReference type="Proteomes" id="UP000712600"/>
    </source>
</evidence>
<gene>
    <name evidence="3" type="ORF">F2Q69_00024151</name>
</gene>